<dbReference type="GO" id="GO:0009847">
    <property type="term" value="P:spore germination"/>
    <property type="evidence" value="ECO:0007669"/>
    <property type="project" value="InterPro"/>
</dbReference>
<keyword evidence="4 8" id="KW-0732">Signal</keyword>
<evidence type="ECO:0000256" key="8">
    <source>
        <dbReference type="SAM" id="SignalP"/>
    </source>
</evidence>
<sequence>MVKWRTFLFLLLSCILATGCSDVKIIDDLALINAVAYDKSDDKENPINVTITFPIITKDGKYDRKNLSANAKSSKSARDKLDRETDLQLESGQLRVALFGEDLAREGILKHIDTLSRDPSIGTRVMLGLGMDKASELLEIEVDSEGQNATYLERYLQRIHQTSTDIIYDIFHFNRDYYDEGIDPILPVFNTTKKDIKFDGIGLFQDDKLIDLLSSDESGMLFFLKEKIDHGSLDMEVDDEGEESAVIMLSYVQTTHKVKATYSSPDSLSATIYIKMKGNVQEYTGMQDLADPKVQMKIEKDLRTQIEEKSRELIKTLQDLQVDSIGVGRYVKNKMSYNDWKALDWHEEFSKMDINVDIDVKLNNIGKWK</sequence>
<protein>
    <submittedName>
        <fullName evidence="11">Ger(X)C family spore germination protein</fullName>
    </submittedName>
</protein>
<comment type="similarity">
    <text evidence="2">Belongs to the GerABKC lipoprotein family.</text>
</comment>
<dbReference type="PANTHER" id="PTHR35789">
    <property type="entry name" value="SPORE GERMINATION PROTEIN B3"/>
    <property type="match status" value="1"/>
</dbReference>
<reference evidence="11 12" key="1">
    <citation type="submission" date="2020-02" db="EMBL/GenBank/DDBJ databases">
        <title>Bacillus aquiflavi sp. nov., isolated from yellow water of strong flavor Chinese baijiu in Yibin region of China.</title>
        <authorList>
            <person name="Xie J."/>
        </authorList>
    </citation>
    <scope>NUCLEOTIDE SEQUENCE [LARGE SCALE GENOMIC DNA]</scope>
    <source>
        <strain evidence="11 12">SA4</strain>
    </source>
</reference>
<evidence type="ECO:0000256" key="4">
    <source>
        <dbReference type="ARBA" id="ARBA00022729"/>
    </source>
</evidence>
<dbReference type="InterPro" id="IPR057336">
    <property type="entry name" value="GerAC_N"/>
</dbReference>
<keyword evidence="5" id="KW-0472">Membrane</keyword>
<dbReference type="Pfam" id="PF05504">
    <property type="entry name" value="Spore_GerAC"/>
    <property type="match status" value="1"/>
</dbReference>
<feature type="domain" description="Spore germination protein N-terminal" evidence="10">
    <location>
        <begin position="22"/>
        <end position="189"/>
    </location>
</feature>
<feature type="chain" id="PRO_5038490394" evidence="8">
    <location>
        <begin position="20"/>
        <end position="369"/>
    </location>
</feature>
<comment type="caution">
    <text evidence="11">The sequence shown here is derived from an EMBL/GenBank/DDBJ whole genome shotgun (WGS) entry which is preliminary data.</text>
</comment>
<accession>A0A6M0QB29</accession>
<dbReference type="Proteomes" id="UP000481043">
    <property type="component" value="Unassembled WGS sequence"/>
</dbReference>
<keyword evidence="3" id="KW-0309">Germination</keyword>
<keyword evidence="6" id="KW-0564">Palmitate</keyword>
<evidence type="ECO:0000259" key="9">
    <source>
        <dbReference type="Pfam" id="PF05504"/>
    </source>
</evidence>
<feature type="domain" description="Spore germination GerAC-like C-terminal" evidence="9">
    <location>
        <begin position="199"/>
        <end position="366"/>
    </location>
</feature>
<dbReference type="PROSITE" id="PS51257">
    <property type="entry name" value="PROKAR_LIPOPROTEIN"/>
    <property type="match status" value="1"/>
</dbReference>
<evidence type="ECO:0000256" key="5">
    <source>
        <dbReference type="ARBA" id="ARBA00023136"/>
    </source>
</evidence>
<feature type="signal peptide" evidence="8">
    <location>
        <begin position="1"/>
        <end position="19"/>
    </location>
</feature>
<gene>
    <name evidence="11" type="ORF">G4D63_17110</name>
</gene>
<dbReference type="NCBIfam" id="TIGR02887">
    <property type="entry name" value="spore_ger_x_C"/>
    <property type="match status" value="1"/>
</dbReference>
<keyword evidence="12" id="KW-1185">Reference proteome</keyword>
<dbReference type="GO" id="GO:0016020">
    <property type="term" value="C:membrane"/>
    <property type="evidence" value="ECO:0007669"/>
    <property type="project" value="UniProtKB-SubCell"/>
</dbReference>
<dbReference type="Gene3D" id="3.30.300.210">
    <property type="entry name" value="Nutrient germinant receptor protein C, domain 3"/>
    <property type="match status" value="1"/>
</dbReference>
<proteinExistence type="inferred from homology"/>
<organism evidence="11 12">
    <name type="scientific">Bacillus mesophilus</name>
    <dbReference type="NCBI Taxonomy" id="1808955"/>
    <lineage>
        <taxon>Bacteria</taxon>
        <taxon>Bacillati</taxon>
        <taxon>Bacillota</taxon>
        <taxon>Bacilli</taxon>
        <taxon>Bacillales</taxon>
        <taxon>Bacillaceae</taxon>
        <taxon>Bacillus</taxon>
    </lineage>
</organism>
<dbReference type="AlphaFoldDB" id="A0A6M0QB29"/>
<keyword evidence="7" id="KW-0449">Lipoprotein</keyword>
<dbReference type="EMBL" id="JAAIWM010000007">
    <property type="protein sequence ID" value="NEY73457.1"/>
    <property type="molecule type" value="Genomic_DNA"/>
</dbReference>
<evidence type="ECO:0000256" key="1">
    <source>
        <dbReference type="ARBA" id="ARBA00004635"/>
    </source>
</evidence>
<dbReference type="RefSeq" id="WP_163181019.1">
    <property type="nucleotide sequence ID" value="NZ_JAAIWM010000007.1"/>
</dbReference>
<evidence type="ECO:0000256" key="7">
    <source>
        <dbReference type="ARBA" id="ARBA00023288"/>
    </source>
</evidence>
<dbReference type="Pfam" id="PF25198">
    <property type="entry name" value="Spore_GerAC_N"/>
    <property type="match status" value="1"/>
</dbReference>
<evidence type="ECO:0000256" key="6">
    <source>
        <dbReference type="ARBA" id="ARBA00023139"/>
    </source>
</evidence>
<evidence type="ECO:0000256" key="3">
    <source>
        <dbReference type="ARBA" id="ARBA00022544"/>
    </source>
</evidence>
<evidence type="ECO:0000313" key="12">
    <source>
        <dbReference type="Proteomes" id="UP000481043"/>
    </source>
</evidence>
<comment type="subcellular location">
    <subcellularLocation>
        <location evidence="1">Membrane</location>
        <topology evidence="1">Lipid-anchor</topology>
    </subcellularLocation>
</comment>
<evidence type="ECO:0000313" key="11">
    <source>
        <dbReference type="EMBL" id="NEY73457.1"/>
    </source>
</evidence>
<dbReference type="InterPro" id="IPR038501">
    <property type="entry name" value="Spore_GerAC_C_sf"/>
</dbReference>
<evidence type="ECO:0000256" key="2">
    <source>
        <dbReference type="ARBA" id="ARBA00007886"/>
    </source>
</evidence>
<dbReference type="InterPro" id="IPR046953">
    <property type="entry name" value="Spore_GerAC-like_C"/>
</dbReference>
<name>A0A6M0QB29_9BACI</name>
<dbReference type="PANTHER" id="PTHR35789:SF1">
    <property type="entry name" value="SPORE GERMINATION PROTEIN B3"/>
    <property type="match status" value="1"/>
</dbReference>
<dbReference type="InterPro" id="IPR008844">
    <property type="entry name" value="Spore_GerAC-like"/>
</dbReference>
<evidence type="ECO:0000259" key="10">
    <source>
        <dbReference type="Pfam" id="PF25198"/>
    </source>
</evidence>